<dbReference type="OrthoDB" id="7481291at2759"/>
<keyword evidence="3" id="KW-1185">Reference proteome</keyword>
<dbReference type="Proteomes" id="UP000494206">
    <property type="component" value="Unassembled WGS sequence"/>
</dbReference>
<evidence type="ECO:0008006" key="4">
    <source>
        <dbReference type="Google" id="ProtNLM"/>
    </source>
</evidence>
<dbReference type="EMBL" id="CADEPM010000003">
    <property type="protein sequence ID" value="CAB3403612.1"/>
    <property type="molecule type" value="Genomic_DNA"/>
</dbReference>
<dbReference type="GO" id="GO:0015035">
    <property type="term" value="F:protein-disulfide reductase activity"/>
    <property type="evidence" value="ECO:0007669"/>
    <property type="project" value="InterPro"/>
</dbReference>
<dbReference type="AlphaFoldDB" id="A0A8S1EVT4"/>
<evidence type="ECO:0000313" key="3">
    <source>
        <dbReference type="Proteomes" id="UP000494206"/>
    </source>
</evidence>
<dbReference type="GO" id="GO:0045041">
    <property type="term" value="P:protein import into mitochondrial intermembrane space"/>
    <property type="evidence" value="ECO:0007669"/>
    <property type="project" value="InterPro"/>
</dbReference>
<comment type="caution">
    <text evidence="2">The sequence shown here is derived from an EMBL/GenBank/DDBJ whole genome shotgun (WGS) entry which is preliminary data.</text>
</comment>
<keyword evidence="1" id="KW-1015">Disulfide bond</keyword>
<accession>A0A8S1EVT4</accession>
<dbReference type="GO" id="GO:0005758">
    <property type="term" value="C:mitochondrial intermembrane space"/>
    <property type="evidence" value="ECO:0007669"/>
    <property type="project" value="TreeGrafter"/>
</dbReference>
<proteinExistence type="predicted"/>
<organism evidence="2 3">
    <name type="scientific">Caenorhabditis bovis</name>
    <dbReference type="NCBI Taxonomy" id="2654633"/>
    <lineage>
        <taxon>Eukaryota</taxon>
        <taxon>Metazoa</taxon>
        <taxon>Ecdysozoa</taxon>
        <taxon>Nematoda</taxon>
        <taxon>Chromadorea</taxon>
        <taxon>Rhabditida</taxon>
        <taxon>Rhabditina</taxon>
        <taxon>Rhabditomorpha</taxon>
        <taxon>Rhabditoidea</taxon>
        <taxon>Rhabditidae</taxon>
        <taxon>Peloderinae</taxon>
        <taxon>Caenorhabditis</taxon>
    </lineage>
</organism>
<sequence length="118" mass="13209">MPKDDVVSISFDEFWKDIRNEYLNQLSAKDPAEVYPSNNPGPTTPDGGVNFECHCVGHLVGSPCGYQFRQAITCQKARTDDEMQKIHFQGACGNELMSFMECVTRTECFKTSDASESK</sequence>
<gene>
    <name evidence="2" type="ORF">CBOVIS_LOCUS6062</name>
</gene>
<protein>
    <recommendedName>
        <fullName evidence="4">CHCH domain-containing protein</fullName>
    </recommendedName>
</protein>
<dbReference type="Gene3D" id="1.10.287.2900">
    <property type="match status" value="1"/>
</dbReference>
<reference evidence="2 3" key="1">
    <citation type="submission" date="2020-04" db="EMBL/GenBank/DDBJ databases">
        <authorList>
            <person name="Laetsch R D."/>
            <person name="Stevens L."/>
            <person name="Kumar S."/>
            <person name="Blaxter L. M."/>
        </authorList>
    </citation>
    <scope>NUCLEOTIDE SEQUENCE [LARGE SCALE GENOMIC DNA]</scope>
</reference>
<name>A0A8S1EVT4_9PELO</name>
<dbReference type="PANTHER" id="PTHR21622">
    <property type="entry name" value="COILED-COIL-HELIX-COILED-COIL-HELIX DOMAIN CONTAINING 4"/>
    <property type="match status" value="1"/>
</dbReference>
<evidence type="ECO:0000256" key="1">
    <source>
        <dbReference type="ARBA" id="ARBA00023157"/>
    </source>
</evidence>
<evidence type="ECO:0000313" key="2">
    <source>
        <dbReference type="EMBL" id="CAB3403612.1"/>
    </source>
</evidence>
<dbReference type="PANTHER" id="PTHR21622:SF2">
    <property type="entry name" value="PROTEIN CBG18121"/>
    <property type="match status" value="1"/>
</dbReference>
<dbReference type="InterPro" id="IPR039289">
    <property type="entry name" value="CHCHD4"/>
</dbReference>